<evidence type="ECO:0000313" key="2">
    <source>
        <dbReference type="Proteomes" id="UP000179636"/>
    </source>
</evidence>
<dbReference type="Proteomes" id="UP000179636">
    <property type="component" value="Unassembled WGS sequence"/>
</dbReference>
<dbReference type="AlphaFoldDB" id="A0A1Q9WBV5"/>
<protein>
    <submittedName>
        <fullName evidence="1">Uncharacterized protein</fullName>
    </submittedName>
</protein>
<name>A0A1Q9WBV5_9MYCO</name>
<comment type="caution">
    <text evidence="1">The sequence shown here is derived from an EMBL/GenBank/DDBJ whole genome shotgun (WGS) entry which is preliminary data.</text>
</comment>
<gene>
    <name evidence="1" type="ORF">BKG61_21010</name>
</gene>
<sequence length="69" mass="7513">MSIIDGGVEKTLTYDEAAAILAEPGYDAYGRLRLYGVIADGESAGQLTAIKSQQNLDRFSYTHICSVER</sequence>
<dbReference type="RefSeq" id="WP_019346314.1">
    <property type="nucleotide sequence ID" value="NZ_MLCL01000039.1"/>
</dbReference>
<dbReference type="OrthoDB" id="4631245at2"/>
<evidence type="ECO:0000313" key="1">
    <source>
        <dbReference type="EMBL" id="OHT93445.1"/>
    </source>
</evidence>
<reference evidence="1 2" key="1">
    <citation type="submission" date="2016-10" db="EMBL/GenBank/DDBJ databases">
        <title>Evaluation of Human, Animal and Environmental Mycobacterium chelonae Isolates by Core Genome Phylogenomic Analysis, Targeted Gene Comparison, and Anti-microbial Susceptibility Patterns: A Tale of Mistaken Identities.</title>
        <authorList>
            <person name="Fogelson S.B."/>
            <person name="Camus A.C."/>
            <person name="Lorenz W."/>
            <person name="Vasireddy R."/>
            <person name="Vasireddy S."/>
            <person name="Smith T."/>
            <person name="Brown-Elliott B.A."/>
            <person name="Wallace R.J.Jr."/>
            <person name="Hasan N.A."/>
            <person name="Reischl U."/>
            <person name="Sanchez S."/>
        </authorList>
    </citation>
    <scope>NUCLEOTIDE SEQUENCE [LARGE SCALE GENOMIC DNA]</scope>
    <source>
        <strain evidence="1 2">24999</strain>
    </source>
</reference>
<proteinExistence type="predicted"/>
<dbReference type="EMBL" id="MLHV01000022">
    <property type="protein sequence ID" value="OHT93445.1"/>
    <property type="molecule type" value="Genomic_DNA"/>
</dbReference>
<accession>A0A1S1JY99</accession>
<organism evidence="1 2">
    <name type="scientific">Mycobacterium syngnathidarum</name>
    <dbReference type="NCBI Taxonomy" id="1908205"/>
    <lineage>
        <taxon>Bacteria</taxon>
        <taxon>Bacillati</taxon>
        <taxon>Actinomycetota</taxon>
        <taxon>Actinomycetes</taxon>
        <taxon>Mycobacteriales</taxon>
        <taxon>Mycobacteriaceae</taxon>
        <taxon>Mycobacterium</taxon>
    </lineage>
</organism>
<dbReference type="STRING" id="1908205.BKG60_12875"/>
<keyword evidence="2" id="KW-1185">Reference proteome</keyword>
<accession>A0A1Q9WBV5</accession>